<dbReference type="AlphaFoldDB" id="A0A0L8FYL7"/>
<organism evidence="1">
    <name type="scientific">Octopus bimaculoides</name>
    <name type="common">California two-spotted octopus</name>
    <dbReference type="NCBI Taxonomy" id="37653"/>
    <lineage>
        <taxon>Eukaryota</taxon>
        <taxon>Metazoa</taxon>
        <taxon>Spiralia</taxon>
        <taxon>Lophotrochozoa</taxon>
        <taxon>Mollusca</taxon>
        <taxon>Cephalopoda</taxon>
        <taxon>Coleoidea</taxon>
        <taxon>Octopodiformes</taxon>
        <taxon>Octopoda</taxon>
        <taxon>Incirrata</taxon>
        <taxon>Octopodidae</taxon>
        <taxon>Octopus</taxon>
    </lineage>
</organism>
<gene>
    <name evidence="1" type="ORF">OCBIM_22004117mg</name>
</gene>
<protein>
    <submittedName>
        <fullName evidence="1">Uncharacterized protein</fullName>
    </submittedName>
</protein>
<evidence type="ECO:0000313" key="1">
    <source>
        <dbReference type="EMBL" id="KOF69768.1"/>
    </source>
</evidence>
<reference evidence="1" key="1">
    <citation type="submission" date="2015-07" db="EMBL/GenBank/DDBJ databases">
        <title>MeaNS - Measles Nucleotide Surveillance Program.</title>
        <authorList>
            <person name="Tran T."/>
            <person name="Druce J."/>
        </authorList>
    </citation>
    <scope>NUCLEOTIDE SEQUENCE</scope>
    <source>
        <strain evidence="1">UCB-OBI-ISO-001</strain>
        <tissue evidence="1">Gonad</tissue>
    </source>
</reference>
<dbReference type="EMBL" id="KQ425206">
    <property type="protein sequence ID" value="KOF69768.1"/>
    <property type="molecule type" value="Genomic_DNA"/>
</dbReference>
<name>A0A0L8FYL7_OCTBM</name>
<proteinExistence type="predicted"/>
<accession>A0A0L8FYL7</accession>
<sequence length="72" mass="8265">MTSVPLELQPVAIKLSHHHRTKHSNQQFPTYQLLPTSQLKIPILCQNTIFSSYQHKLSQSVDQNNRPDISNS</sequence>